<evidence type="ECO:0000313" key="3">
    <source>
        <dbReference type="Proteomes" id="UP000292702"/>
    </source>
</evidence>
<evidence type="ECO:0000256" key="1">
    <source>
        <dbReference type="SAM" id="MobiDB-lite"/>
    </source>
</evidence>
<proteinExistence type="predicted"/>
<feature type="region of interest" description="Disordered" evidence="1">
    <location>
        <begin position="388"/>
        <end position="431"/>
    </location>
</feature>
<gene>
    <name evidence="2" type="ORF">EIP91_002856</name>
</gene>
<organism evidence="2 3">
    <name type="scientific">Steccherinum ochraceum</name>
    <dbReference type="NCBI Taxonomy" id="92696"/>
    <lineage>
        <taxon>Eukaryota</taxon>
        <taxon>Fungi</taxon>
        <taxon>Dikarya</taxon>
        <taxon>Basidiomycota</taxon>
        <taxon>Agaricomycotina</taxon>
        <taxon>Agaricomycetes</taxon>
        <taxon>Polyporales</taxon>
        <taxon>Steccherinaceae</taxon>
        <taxon>Steccherinum</taxon>
    </lineage>
</organism>
<name>A0A4R0RPA5_9APHY</name>
<accession>A0A4R0RPA5</accession>
<protein>
    <submittedName>
        <fullName evidence="2">Uncharacterized protein</fullName>
    </submittedName>
</protein>
<evidence type="ECO:0000313" key="2">
    <source>
        <dbReference type="EMBL" id="TCD70511.1"/>
    </source>
</evidence>
<sequence>MGTKLLELIKKTIKPLILQAPELAQELTDIFVKAQELDEGAKSTSASHIAQAPGNEWHDWEIGVSVIEEMLSKASLQQMRVFTEDEVRYPTAFPGWLKRVLLSPLPSRDAFLADLNQCLSQFLHDPIEVNQDCVNPMSVDDRVAPMPDDNHVAPLLHMWTICNNTKQAQRTNEATESLVADVLLRYVFNDTETVPSSRVWDDNSQWGFSVRMEETIALPRPATRSDDDSDRAFPKSATVDALAVASFPNSVLIRELHYVGVFPLEDKCKDLDAVQRHLIIDLSGIQRHRRALGFQDRHVYGAVYQANHFRLYVSWWRDDSIRVSPVPGHVWDLSTPRGLVKCFYYLFSLKERLRSELSIDFSNFDVEKLFTVEGQKKWSDWRWIAPKKQGKANPSEAGEFTKSHRNDEAAMKEEDSSELTDEGLSTPDSSNLSNFINMTRNVLTVELWRKSWRRKGTS</sequence>
<dbReference type="OrthoDB" id="2996045at2759"/>
<comment type="caution">
    <text evidence="2">The sequence shown here is derived from an EMBL/GenBank/DDBJ whole genome shotgun (WGS) entry which is preliminary data.</text>
</comment>
<feature type="compositionally biased region" description="Basic and acidic residues" evidence="1">
    <location>
        <begin position="399"/>
        <end position="414"/>
    </location>
</feature>
<reference evidence="2 3" key="1">
    <citation type="submission" date="2018-11" db="EMBL/GenBank/DDBJ databases">
        <title>Genome assembly of Steccherinum ochraceum LE-BIN_3174, the white-rot fungus of the Steccherinaceae family (The Residual Polyporoid clade, Polyporales, Basidiomycota).</title>
        <authorList>
            <person name="Fedorova T.V."/>
            <person name="Glazunova O.A."/>
            <person name="Landesman E.O."/>
            <person name="Moiseenko K.V."/>
            <person name="Psurtseva N.V."/>
            <person name="Savinova O.S."/>
            <person name="Shakhova N.V."/>
            <person name="Tyazhelova T.V."/>
            <person name="Vasina D.V."/>
        </authorList>
    </citation>
    <scope>NUCLEOTIDE SEQUENCE [LARGE SCALE GENOMIC DNA]</scope>
    <source>
        <strain evidence="2 3">LE-BIN_3174</strain>
    </source>
</reference>
<dbReference type="Proteomes" id="UP000292702">
    <property type="component" value="Unassembled WGS sequence"/>
</dbReference>
<dbReference type="AlphaFoldDB" id="A0A4R0RPA5"/>
<keyword evidence="3" id="KW-1185">Reference proteome</keyword>
<dbReference type="EMBL" id="RWJN01000019">
    <property type="protein sequence ID" value="TCD70511.1"/>
    <property type="molecule type" value="Genomic_DNA"/>
</dbReference>